<reference evidence="3 4" key="1">
    <citation type="submission" date="2016-11" db="EMBL/GenBank/DDBJ databases">
        <authorList>
            <person name="Jaros S."/>
            <person name="Januszkiewicz K."/>
            <person name="Wedrychowicz H."/>
        </authorList>
    </citation>
    <scope>NUCLEOTIDE SEQUENCE [LARGE SCALE GENOMIC DNA]</scope>
</reference>
<organism evidence="3 4">
    <name type="scientific">Microbotryum silenes-dioicae</name>
    <dbReference type="NCBI Taxonomy" id="796604"/>
    <lineage>
        <taxon>Eukaryota</taxon>
        <taxon>Fungi</taxon>
        <taxon>Dikarya</taxon>
        <taxon>Basidiomycota</taxon>
        <taxon>Pucciniomycotina</taxon>
        <taxon>Microbotryomycetes</taxon>
        <taxon>Microbotryales</taxon>
        <taxon>Microbotryaceae</taxon>
        <taxon>Microbotryum</taxon>
    </lineage>
</organism>
<feature type="compositionally biased region" description="Low complexity" evidence="1">
    <location>
        <begin position="539"/>
        <end position="553"/>
    </location>
</feature>
<dbReference type="Gene3D" id="3.30.870.10">
    <property type="entry name" value="Endonuclease Chain A"/>
    <property type="match status" value="2"/>
</dbReference>
<dbReference type="PANTHER" id="PTHR21248:SF22">
    <property type="entry name" value="PHOSPHOLIPASE D"/>
    <property type="match status" value="1"/>
</dbReference>
<feature type="region of interest" description="Disordered" evidence="1">
    <location>
        <begin position="447"/>
        <end position="506"/>
    </location>
</feature>
<dbReference type="STRING" id="796604.A0A2X0NYV8"/>
<dbReference type="PANTHER" id="PTHR21248">
    <property type="entry name" value="CARDIOLIPIN SYNTHASE"/>
    <property type="match status" value="1"/>
</dbReference>
<feature type="compositionally biased region" description="Basic and acidic residues" evidence="1">
    <location>
        <begin position="12"/>
        <end position="24"/>
    </location>
</feature>
<dbReference type="InterPro" id="IPR001736">
    <property type="entry name" value="PLipase_D/transphosphatidylase"/>
</dbReference>
<evidence type="ECO:0000259" key="2">
    <source>
        <dbReference type="PROSITE" id="PS50035"/>
    </source>
</evidence>
<dbReference type="AlphaFoldDB" id="A0A2X0NYV8"/>
<name>A0A2X0NYV8_9BASI</name>
<dbReference type="SUPFAM" id="SSF56024">
    <property type="entry name" value="Phospholipase D/nuclease"/>
    <property type="match status" value="2"/>
</dbReference>
<evidence type="ECO:0000313" key="4">
    <source>
        <dbReference type="Proteomes" id="UP000249464"/>
    </source>
</evidence>
<proteinExistence type="predicted"/>
<keyword evidence="4" id="KW-1185">Reference proteome</keyword>
<evidence type="ECO:0000256" key="1">
    <source>
        <dbReference type="SAM" id="MobiDB-lite"/>
    </source>
</evidence>
<feature type="compositionally biased region" description="Low complexity" evidence="1">
    <location>
        <begin position="478"/>
        <end position="496"/>
    </location>
</feature>
<sequence length="876" mass="95762">MSGQDSAASSVDEPRTPPSQEKKSSAQSIAHSHRHGHPISSAFVPAPFAPPPFPPLDLFTNKNLTVSQALHDNPSWPPKRAARKLFPKPFFGMRFYRRFFIKHDLEHGRDWTQEELDEAAKRGDFPRRPSDLFLKVSLCSVTMYADVLLCLTRDSLAGNVSPALIGSSGTIPLSIVSTIPDIMQHHYDCIVLAEKEVFLVTNYWQPSDSVKTIASALIELDARVSKRNGAKIVVKIMWDRGAIQQLWNNHVFVGPSTYVPLGVPPPSEVPNLSIQIINFHRPPLGTFHQKALVVDRKIALINSNNIQDRPNVEMMVHLEGPIVDSMYDCLLLSWHAKLDPPLPCLESPSPNSDPSKPWHYTFADENPYLEHIDIAKAAKAARKLLAQQVKHSDVLSSTAPPQWWQTDRPHEFESRTAAHQPLGGFAHLVNTLIERAREEAAKARGEIYVPAANRPPMPSVSEEGSGDEAAKESKLGDSTVGTSTSGTSNATNTIATPDGHTLVTPAAPVDTAKQGGAARVAELQSMEAVPPRSPGLNHPGSPGLAPLSSPGLSVQGDGTESPQGSFYNNGNDSSTPGTPIQGSVKSRLRALSKSLNAGAIKKIEAAFDDESLIDDFKPHMLHKAHAPFPIAMVNRRPHGAPGHQDIRVPQDAAWLAALRYAEKNVFVQTPTLNASPLVRAVIEACSKGGKDKQGIPVTVYLGLGFNDKGESVPFQGGTNEEVTVRLYKALRRVKKEHNLHIYWYCGKDQIKPLNAIHKSRNCHVSPESARLLCFSADTHAIFFLLFQVKFMSVDGSVGICGNGNQDSQSFMHSQEANIMIDDATIVGDWIDQLEANQATRKYGKVDTDGIWRDATTGEQLEAPKSVSCFSAIWAMI</sequence>
<evidence type="ECO:0000313" key="3">
    <source>
        <dbReference type="EMBL" id="SGY20634.1"/>
    </source>
</evidence>
<feature type="region of interest" description="Disordered" evidence="1">
    <location>
        <begin position="528"/>
        <end position="585"/>
    </location>
</feature>
<feature type="domain" description="PLD phosphodiesterase" evidence="2">
    <location>
        <begin position="283"/>
        <end position="310"/>
    </location>
</feature>
<accession>A0A2X0NYV8</accession>
<dbReference type="EMBL" id="FQNC01000018">
    <property type="protein sequence ID" value="SGY20634.1"/>
    <property type="molecule type" value="Genomic_DNA"/>
</dbReference>
<feature type="region of interest" description="Disordered" evidence="1">
    <location>
        <begin position="1"/>
        <end position="43"/>
    </location>
</feature>
<protein>
    <submittedName>
        <fullName evidence="3">BQ5605_C016g08110 protein</fullName>
    </submittedName>
</protein>
<dbReference type="PROSITE" id="PS50035">
    <property type="entry name" value="PLD"/>
    <property type="match status" value="1"/>
</dbReference>
<dbReference type="Proteomes" id="UP000249464">
    <property type="component" value="Unassembled WGS sequence"/>
</dbReference>
<gene>
    <name evidence="3" type="primary">BQ5605_C016g08110</name>
    <name evidence="3" type="ORF">BQ5605_C016G08110</name>
</gene>
<dbReference type="CDD" id="cd00138">
    <property type="entry name" value="PLDc_SF"/>
    <property type="match status" value="1"/>
</dbReference>
<feature type="compositionally biased region" description="Polar residues" evidence="1">
    <location>
        <begin position="556"/>
        <end position="584"/>
    </location>
</feature>
<dbReference type="GO" id="GO:0003824">
    <property type="term" value="F:catalytic activity"/>
    <property type="evidence" value="ECO:0007669"/>
    <property type="project" value="InterPro"/>
</dbReference>